<dbReference type="InterPro" id="IPR022572">
    <property type="entry name" value="DNA_rep/recomb_RecO_N"/>
</dbReference>
<dbReference type="PANTHER" id="PTHR33991:SF1">
    <property type="entry name" value="DNA REPAIR PROTEIN RECO"/>
    <property type="match status" value="1"/>
</dbReference>
<evidence type="ECO:0000313" key="11">
    <source>
        <dbReference type="Proteomes" id="UP000076586"/>
    </source>
</evidence>
<dbReference type="GO" id="GO:0006310">
    <property type="term" value="P:DNA recombination"/>
    <property type="evidence" value="ECO:0007669"/>
    <property type="project" value="UniProtKB-UniRule"/>
</dbReference>
<dbReference type="PANTHER" id="PTHR33991">
    <property type="entry name" value="DNA REPAIR PROTEIN RECO"/>
    <property type="match status" value="1"/>
</dbReference>
<dbReference type="InterPro" id="IPR042242">
    <property type="entry name" value="RecO_C"/>
</dbReference>
<dbReference type="GO" id="GO:0006302">
    <property type="term" value="P:double-strand break repair"/>
    <property type="evidence" value="ECO:0007669"/>
    <property type="project" value="TreeGrafter"/>
</dbReference>
<evidence type="ECO:0000256" key="8">
    <source>
        <dbReference type="SAM" id="Phobius"/>
    </source>
</evidence>
<reference evidence="11" key="1">
    <citation type="submission" date="2016-04" db="EMBL/GenBank/DDBJ databases">
        <title>Draft genome sequence of Paludibacter jiangxiensis strain NM7.</title>
        <authorList>
            <person name="Qiu Y."/>
            <person name="Matsuura N."/>
            <person name="Ohashi A."/>
            <person name="Tourlousse M.D."/>
            <person name="Sekiguchi Y."/>
        </authorList>
    </citation>
    <scope>NUCLEOTIDE SEQUENCE [LARGE SCALE GENOMIC DNA]</scope>
    <source>
        <strain evidence="11">NM7</strain>
    </source>
</reference>
<dbReference type="Pfam" id="PF11967">
    <property type="entry name" value="RecO_N"/>
    <property type="match status" value="1"/>
</dbReference>
<evidence type="ECO:0000256" key="5">
    <source>
        <dbReference type="ARBA" id="ARBA00023204"/>
    </source>
</evidence>
<keyword evidence="11" id="KW-1185">Reference proteome</keyword>
<protein>
    <recommendedName>
        <fullName evidence="2 7">DNA repair protein RecO</fullName>
    </recommendedName>
    <alternativeName>
        <fullName evidence="6 7">Recombination protein O</fullName>
    </alternativeName>
</protein>
<evidence type="ECO:0000256" key="7">
    <source>
        <dbReference type="HAMAP-Rule" id="MF_00201"/>
    </source>
</evidence>
<gene>
    <name evidence="7" type="primary">recO</name>
    <name evidence="10" type="ORF">PJIAN_322</name>
</gene>
<evidence type="ECO:0000259" key="9">
    <source>
        <dbReference type="Pfam" id="PF11967"/>
    </source>
</evidence>
<keyword evidence="3 7" id="KW-0227">DNA damage</keyword>
<dbReference type="Gene3D" id="6.20.220.20">
    <property type="entry name" value="Recombination protein O, zinc-binding domain"/>
    <property type="match status" value="1"/>
</dbReference>
<keyword evidence="8" id="KW-1133">Transmembrane helix</keyword>
<dbReference type="SUPFAM" id="SSF57863">
    <property type="entry name" value="ArfGap/RecO-like zinc finger"/>
    <property type="match status" value="1"/>
</dbReference>
<evidence type="ECO:0000256" key="2">
    <source>
        <dbReference type="ARBA" id="ARBA00021310"/>
    </source>
</evidence>
<dbReference type="NCBIfam" id="TIGR00613">
    <property type="entry name" value="reco"/>
    <property type="match status" value="1"/>
</dbReference>
<evidence type="ECO:0000313" key="10">
    <source>
        <dbReference type="EMBL" id="GAT62719.1"/>
    </source>
</evidence>
<dbReference type="InterPro" id="IPR003717">
    <property type="entry name" value="RecO"/>
</dbReference>
<dbReference type="SUPFAM" id="SSF50249">
    <property type="entry name" value="Nucleic acid-binding proteins"/>
    <property type="match status" value="1"/>
</dbReference>
<dbReference type="EMBL" id="BDCR01000003">
    <property type="protein sequence ID" value="GAT62719.1"/>
    <property type="molecule type" value="Genomic_DNA"/>
</dbReference>
<comment type="similarity">
    <text evidence="1 7">Belongs to the RecO family.</text>
</comment>
<organism evidence="10 11">
    <name type="scientific">Paludibacter jiangxiensis</name>
    <dbReference type="NCBI Taxonomy" id="681398"/>
    <lineage>
        <taxon>Bacteria</taxon>
        <taxon>Pseudomonadati</taxon>
        <taxon>Bacteroidota</taxon>
        <taxon>Bacteroidia</taxon>
        <taxon>Bacteroidales</taxon>
        <taxon>Paludibacteraceae</taxon>
        <taxon>Paludibacter</taxon>
    </lineage>
</organism>
<accession>A0A161LUL7</accession>
<dbReference type="AlphaFoldDB" id="A0A161LUL7"/>
<proteinExistence type="inferred from homology"/>
<dbReference type="Gene3D" id="1.20.1440.120">
    <property type="entry name" value="Recombination protein O, C-terminal domain"/>
    <property type="match status" value="1"/>
</dbReference>
<keyword evidence="8" id="KW-0472">Membrane</keyword>
<dbReference type="InterPro" id="IPR012340">
    <property type="entry name" value="NA-bd_OB-fold"/>
</dbReference>
<dbReference type="HAMAP" id="MF_00201">
    <property type="entry name" value="RecO"/>
    <property type="match status" value="1"/>
</dbReference>
<dbReference type="Gene3D" id="2.40.50.140">
    <property type="entry name" value="Nucleic acid-binding proteins"/>
    <property type="match status" value="1"/>
</dbReference>
<comment type="caution">
    <text evidence="10">The sequence shown here is derived from an EMBL/GenBank/DDBJ whole genome shotgun (WGS) entry which is preliminary data.</text>
</comment>
<evidence type="ECO:0000256" key="4">
    <source>
        <dbReference type="ARBA" id="ARBA00023172"/>
    </source>
</evidence>
<sequence>MCHAVFFFNALKIAYLCFAKCIFFPSVMFLKTKAIILHCIKYSDKANIVHLISEERGRLACIVYGASRKKSGSKMAFLQPMMLVDLEIEMLPDRELHQIKEARPYNIITSIQMNPVKNALALFLAEFLYRTLRDSQTDKMLFRFLQESVQILERSEQGVANFHLVMMLHLTRFLGFFPNTENLGLHFYFDMVNGVFTSTCPLHKHFLRPAESAVLYQLMRINYTNMHMFRFSRSERVAILEHMLAYYRIHLAEIGEIKSLPVLMELFD</sequence>
<name>A0A161LUL7_9BACT</name>
<keyword evidence="8" id="KW-0812">Transmembrane</keyword>
<keyword evidence="5 7" id="KW-0234">DNA repair</keyword>
<comment type="function">
    <text evidence="7">Involved in DNA repair and RecF pathway recombination.</text>
</comment>
<dbReference type="InterPro" id="IPR037278">
    <property type="entry name" value="ARFGAP/RecO"/>
</dbReference>
<feature type="domain" description="DNA replication/recombination mediator RecO N-terminal" evidence="9">
    <location>
        <begin position="28"/>
        <end position="105"/>
    </location>
</feature>
<evidence type="ECO:0000256" key="1">
    <source>
        <dbReference type="ARBA" id="ARBA00007452"/>
    </source>
</evidence>
<reference evidence="11" key="2">
    <citation type="journal article" date="2017" name="Genome Announc.">
        <title>Draft genome sequence of Paludibacter jiangxiensis NM7(T), a propionate-producing fermentative bacterium.</title>
        <authorList>
            <person name="Qiu Y.-L."/>
            <person name="Tourlousse D.M."/>
            <person name="Matsuura N."/>
            <person name="Ohashi A."/>
            <person name="Sekiguchi Y."/>
        </authorList>
    </citation>
    <scope>NUCLEOTIDE SEQUENCE [LARGE SCALE GENOMIC DNA]</scope>
    <source>
        <strain evidence="11">NM7</strain>
    </source>
</reference>
<evidence type="ECO:0000256" key="6">
    <source>
        <dbReference type="ARBA" id="ARBA00033409"/>
    </source>
</evidence>
<dbReference type="GO" id="GO:0043590">
    <property type="term" value="C:bacterial nucleoid"/>
    <property type="evidence" value="ECO:0007669"/>
    <property type="project" value="TreeGrafter"/>
</dbReference>
<feature type="transmembrane region" description="Helical" evidence="8">
    <location>
        <begin position="6"/>
        <end position="30"/>
    </location>
</feature>
<dbReference type="Proteomes" id="UP000076586">
    <property type="component" value="Unassembled WGS sequence"/>
</dbReference>
<dbReference type="STRING" id="681398.PJIAN_322"/>
<dbReference type="Pfam" id="PF02565">
    <property type="entry name" value="RecO_C"/>
    <property type="match status" value="1"/>
</dbReference>
<keyword evidence="4 7" id="KW-0233">DNA recombination</keyword>
<evidence type="ECO:0000256" key="3">
    <source>
        <dbReference type="ARBA" id="ARBA00022763"/>
    </source>
</evidence>